<dbReference type="EMBL" id="JAUFQC010000001">
    <property type="protein sequence ID" value="MDN3610166.1"/>
    <property type="molecule type" value="Genomic_DNA"/>
</dbReference>
<dbReference type="RefSeq" id="WP_170881959.1">
    <property type="nucleotide sequence ID" value="NZ_JABEYA020000001.1"/>
</dbReference>
<gene>
    <name evidence="1" type="ORF">QWZ16_10680</name>
</gene>
<dbReference type="PANTHER" id="PTHR40053:SF1">
    <property type="entry name" value="SPORULATION-CONTROL PROTEIN SPO0M"/>
    <property type="match status" value="1"/>
</dbReference>
<comment type="caution">
    <text evidence="1">The sequence shown here is derived from an EMBL/GenBank/DDBJ whole genome shotgun (WGS) entry which is preliminary data.</text>
</comment>
<proteinExistence type="predicted"/>
<dbReference type="PANTHER" id="PTHR40053">
    <property type="entry name" value="SPORULATION-CONTROL PROTEIN SPO0M"/>
    <property type="match status" value="1"/>
</dbReference>
<accession>A0ABT8BSP3</accession>
<dbReference type="InterPro" id="IPR009776">
    <property type="entry name" value="Spore_0_M"/>
</dbReference>
<keyword evidence="2" id="KW-1185">Reference proteome</keyword>
<name>A0ABT8BSP3_9VIBR</name>
<evidence type="ECO:0000313" key="1">
    <source>
        <dbReference type="EMBL" id="MDN3610166.1"/>
    </source>
</evidence>
<dbReference type="Proteomes" id="UP001238540">
    <property type="component" value="Unassembled WGS sequence"/>
</dbReference>
<protein>
    <submittedName>
        <fullName evidence="1">Sporulation protein</fullName>
    </submittedName>
</protein>
<sequence length="247" mass="27112">MLGKIKASLGFGAAKVDTVLENMPIVQGSTLCGVVHIEGGEVEQQIDAIHLKLCTRAKVESDSGIRYQTFVLGALQVVEPFVINPQENKSFDFELGLDDETPITLLSTRNNQTKVWIETVLDIGFSVDPNDRDLVHVEALPVVQKVISGIEHAGFTMIKSDVEKGFLNGHNFSSRSGCYQEIEFKKGGLINNKEIELSFILDGSLVHGLAEVDRSLGWSDDQYVAFTLQREADDAEIGAVLHQILTV</sequence>
<organism evidence="1 2">
    <name type="scientific">Vibrio ostreicida</name>
    <dbReference type="NCBI Taxonomy" id="526588"/>
    <lineage>
        <taxon>Bacteria</taxon>
        <taxon>Pseudomonadati</taxon>
        <taxon>Pseudomonadota</taxon>
        <taxon>Gammaproteobacteria</taxon>
        <taxon>Vibrionales</taxon>
        <taxon>Vibrionaceae</taxon>
        <taxon>Vibrio</taxon>
    </lineage>
</organism>
<reference evidence="2" key="1">
    <citation type="journal article" date="2019" name="Int. J. Syst. Evol. Microbiol.">
        <title>The Global Catalogue of Microorganisms (GCM) 10K type strain sequencing project: providing services to taxonomists for standard genome sequencing and annotation.</title>
        <authorList>
            <consortium name="The Broad Institute Genomics Platform"/>
            <consortium name="The Broad Institute Genome Sequencing Center for Infectious Disease"/>
            <person name="Wu L."/>
            <person name="Ma J."/>
        </authorList>
    </citation>
    <scope>NUCLEOTIDE SEQUENCE [LARGE SCALE GENOMIC DNA]</scope>
    <source>
        <strain evidence="2">CECT 7398</strain>
    </source>
</reference>
<dbReference type="Pfam" id="PF07070">
    <property type="entry name" value="Spo0M"/>
    <property type="match status" value="1"/>
</dbReference>
<evidence type="ECO:0000313" key="2">
    <source>
        <dbReference type="Proteomes" id="UP001238540"/>
    </source>
</evidence>